<keyword evidence="12" id="KW-0472">Membrane</keyword>
<evidence type="ECO:0000256" key="10">
    <source>
        <dbReference type="ARBA" id="ARBA00093448"/>
    </source>
</evidence>
<keyword evidence="3" id="KW-0645">Protease</keyword>
<comment type="similarity">
    <text evidence="10">Belongs to the peptidase M15 family.</text>
</comment>
<dbReference type="InterPro" id="IPR009045">
    <property type="entry name" value="Zn_M74/Hedgehog-like"/>
</dbReference>
<dbReference type="Gene3D" id="3.30.1380.10">
    <property type="match status" value="1"/>
</dbReference>
<dbReference type="GO" id="GO:0071555">
    <property type="term" value="P:cell wall organization"/>
    <property type="evidence" value="ECO:0007669"/>
    <property type="project" value="UniProtKB-KW"/>
</dbReference>
<comment type="caution">
    <text evidence="13">The sequence shown here is derived from an EMBL/GenBank/DDBJ whole genome shotgun (WGS) entry which is preliminary data.</text>
</comment>
<comment type="pathway">
    <text evidence="2">Cell wall biogenesis; cell wall polysaccharide biosynthesis.</text>
</comment>
<keyword evidence="6" id="KW-0378">Hydrolase</keyword>
<evidence type="ECO:0000256" key="5">
    <source>
        <dbReference type="ARBA" id="ARBA00022729"/>
    </source>
</evidence>
<evidence type="ECO:0000313" key="13">
    <source>
        <dbReference type="EMBL" id="GAO98396.1"/>
    </source>
</evidence>
<evidence type="ECO:0000256" key="4">
    <source>
        <dbReference type="ARBA" id="ARBA00022723"/>
    </source>
</evidence>
<keyword evidence="9" id="KW-0961">Cell wall biogenesis/degradation</keyword>
<evidence type="ECO:0000313" key="14">
    <source>
        <dbReference type="Proteomes" id="UP000036771"/>
    </source>
</evidence>
<dbReference type="GO" id="GO:0046872">
    <property type="term" value="F:metal ion binding"/>
    <property type="evidence" value="ECO:0007669"/>
    <property type="project" value="UniProtKB-KW"/>
</dbReference>
<evidence type="ECO:0000256" key="6">
    <source>
        <dbReference type="ARBA" id="ARBA00022801"/>
    </source>
</evidence>
<evidence type="ECO:0000256" key="1">
    <source>
        <dbReference type="ARBA" id="ARBA00001947"/>
    </source>
</evidence>
<evidence type="ECO:0000256" key="2">
    <source>
        <dbReference type="ARBA" id="ARBA00004776"/>
    </source>
</evidence>
<dbReference type="GO" id="GO:0006508">
    <property type="term" value="P:proteolysis"/>
    <property type="evidence" value="ECO:0007669"/>
    <property type="project" value="UniProtKB-KW"/>
</dbReference>
<keyword evidence="12" id="KW-0812">Transmembrane</keyword>
<dbReference type="InterPro" id="IPR010275">
    <property type="entry name" value="MepK"/>
</dbReference>
<protein>
    <recommendedName>
        <fullName evidence="11">Murein endopeptidase K</fullName>
    </recommendedName>
</protein>
<keyword evidence="8" id="KW-0482">Metalloprotease</keyword>
<dbReference type="Proteomes" id="UP000036771">
    <property type="component" value="Unassembled WGS sequence"/>
</dbReference>
<dbReference type="Pfam" id="PF05951">
    <property type="entry name" value="Peptidase_M15_2"/>
    <property type="match status" value="1"/>
</dbReference>
<sequence>MPDKSNLFLTRRQLLISGGAAMIGSFLLPCLGFASVKSLHERSLLLYNKHTGEWFKDPYWIEGKYVPESLKRLNHLLRDKLNNKTIHIDKRVFDLMCALQNKVSIKKPLEVICGYRSPETNNYLRKVSSGVARNSLHVLGRAVDIRMKDINLGKFRDAAKSLKMGGVGYYPRSGFIHVDVRPQPYYW</sequence>
<organism evidence="13 14">
    <name type="scientific">Caedimonas varicaedens</name>
    <dbReference type="NCBI Taxonomy" id="1629334"/>
    <lineage>
        <taxon>Bacteria</taxon>
        <taxon>Pseudomonadati</taxon>
        <taxon>Pseudomonadota</taxon>
        <taxon>Alphaproteobacteria</taxon>
        <taxon>Holosporales</taxon>
        <taxon>Caedimonadaceae</taxon>
        <taxon>Caedimonas</taxon>
    </lineage>
</organism>
<comment type="cofactor">
    <cofactor evidence="1">
        <name>Zn(2+)</name>
        <dbReference type="ChEBI" id="CHEBI:29105"/>
    </cofactor>
</comment>
<dbReference type="SUPFAM" id="SSF55166">
    <property type="entry name" value="Hedgehog/DD-peptidase"/>
    <property type="match status" value="1"/>
</dbReference>
<dbReference type="EMBL" id="BBVC01000055">
    <property type="protein sequence ID" value="GAO98396.1"/>
    <property type="molecule type" value="Genomic_DNA"/>
</dbReference>
<dbReference type="STRING" id="1629334.Cva_01053"/>
<feature type="transmembrane region" description="Helical" evidence="12">
    <location>
        <begin position="14"/>
        <end position="36"/>
    </location>
</feature>
<dbReference type="GO" id="GO:0008237">
    <property type="term" value="F:metallopeptidase activity"/>
    <property type="evidence" value="ECO:0007669"/>
    <property type="project" value="UniProtKB-KW"/>
</dbReference>
<keyword evidence="5" id="KW-0732">Signal</keyword>
<keyword evidence="4" id="KW-0479">Metal-binding</keyword>
<reference evidence="13 14" key="1">
    <citation type="submission" date="2015-03" db="EMBL/GenBank/DDBJ databases">
        <title>Caedibacter varicaedens, whole genome shotgun sequence.</title>
        <authorList>
            <person name="Suzuki H."/>
            <person name="Dapper A.L."/>
            <person name="Gibson A.K."/>
            <person name="Jackson C."/>
            <person name="Lee H."/>
            <person name="Pejaver V.R."/>
            <person name="Doak T."/>
            <person name="Lynch M."/>
        </authorList>
    </citation>
    <scope>NUCLEOTIDE SEQUENCE [LARGE SCALE GENOMIC DNA]</scope>
</reference>
<evidence type="ECO:0000256" key="11">
    <source>
        <dbReference type="ARBA" id="ARBA00093666"/>
    </source>
</evidence>
<evidence type="ECO:0000256" key="9">
    <source>
        <dbReference type="ARBA" id="ARBA00023316"/>
    </source>
</evidence>
<keyword evidence="14" id="KW-1185">Reference proteome</keyword>
<evidence type="ECO:0000256" key="3">
    <source>
        <dbReference type="ARBA" id="ARBA00022670"/>
    </source>
</evidence>
<proteinExistence type="inferred from homology"/>
<evidence type="ECO:0000256" key="8">
    <source>
        <dbReference type="ARBA" id="ARBA00023049"/>
    </source>
</evidence>
<evidence type="ECO:0000256" key="12">
    <source>
        <dbReference type="SAM" id="Phobius"/>
    </source>
</evidence>
<keyword evidence="7" id="KW-0862">Zinc</keyword>
<dbReference type="PANTHER" id="PTHR37425:SF1">
    <property type="entry name" value="OUTER MEMBRANE PROTEIN"/>
    <property type="match status" value="1"/>
</dbReference>
<dbReference type="PANTHER" id="PTHR37425">
    <property type="match status" value="1"/>
</dbReference>
<evidence type="ECO:0000256" key="7">
    <source>
        <dbReference type="ARBA" id="ARBA00022833"/>
    </source>
</evidence>
<name>A0A0K8MD06_9PROT</name>
<keyword evidence="12" id="KW-1133">Transmembrane helix</keyword>
<dbReference type="AlphaFoldDB" id="A0A0K8MD06"/>
<accession>A0A0K8MD06</accession>
<gene>
    <name evidence="13" type="ORF">Cva_01053</name>
</gene>